<protein>
    <submittedName>
        <fullName evidence="2">Uncharacterized protein</fullName>
    </submittedName>
</protein>
<proteinExistence type="predicted"/>
<reference evidence="2" key="1">
    <citation type="journal article" date="2019" name="bioRxiv">
        <title>The Genome of the Zebra Mussel, Dreissena polymorpha: A Resource for Invasive Species Research.</title>
        <authorList>
            <person name="McCartney M.A."/>
            <person name="Auch B."/>
            <person name="Kono T."/>
            <person name="Mallez S."/>
            <person name="Zhang Y."/>
            <person name="Obille A."/>
            <person name="Becker A."/>
            <person name="Abrahante J.E."/>
            <person name="Garbe J."/>
            <person name="Badalamenti J.P."/>
            <person name="Herman A."/>
            <person name="Mangelson H."/>
            <person name="Liachko I."/>
            <person name="Sullivan S."/>
            <person name="Sone E.D."/>
            <person name="Koren S."/>
            <person name="Silverstein K.A.T."/>
            <person name="Beckman K.B."/>
            <person name="Gohl D.M."/>
        </authorList>
    </citation>
    <scope>NUCLEOTIDE SEQUENCE</scope>
    <source>
        <strain evidence="2">Duluth1</strain>
        <tissue evidence="2">Whole animal</tissue>
    </source>
</reference>
<reference evidence="2" key="2">
    <citation type="submission" date="2020-11" db="EMBL/GenBank/DDBJ databases">
        <authorList>
            <person name="McCartney M.A."/>
            <person name="Auch B."/>
            <person name="Kono T."/>
            <person name="Mallez S."/>
            <person name="Becker A."/>
            <person name="Gohl D.M."/>
            <person name="Silverstein K.A.T."/>
            <person name="Koren S."/>
            <person name="Bechman K.B."/>
            <person name="Herman A."/>
            <person name="Abrahante J.E."/>
            <person name="Garbe J."/>
        </authorList>
    </citation>
    <scope>NUCLEOTIDE SEQUENCE</scope>
    <source>
        <strain evidence="2">Duluth1</strain>
        <tissue evidence="2">Whole animal</tissue>
    </source>
</reference>
<comment type="caution">
    <text evidence="2">The sequence shown here is derived from an EMBL/GenBank/DDBJ whole genome shotgun (WGS) entry which is preliminary data.</text>
</comment>
<evidence type="ECO:0000313" key="3">
    <source>
        <dbReference type="Proteomes" id="UP000828390"/>
    </source>
</evidence>
<accession>A0A9D4KJD1</accession>
<evidence type="ECO:0000313" key="2">
    <source>
        <dbReference type="EMBL" id="KAH3840161.1"/>
    </source>
</evidence>
<evidence type="ECO:0000256" key="1">
    <source>
        <dbReference type="SAM" id="MobiDB-lite"/>
    </source>
</evidence>
<dbReference type="Proteomes" id="UP000828390">
    <property type="component" value="Unassembled WGS sequence"/>
</dbReference>
<dbReference type="AlphaFoldDB" id="A0A9D4KJD1"/>
<sequence>MNDSIKRAHSHAINKTSQLKYSTKEAITDRDQDMRIWVKHNSELLSRVTFSTESANDNISDQPVMEEHVPFQLHNLQKLSTS</sequence>
<name>A0A9D4KJD1_DREPO</name>
<dbReference type="EMBL" id="JAIWYP010000004">
    <property type="protein sequence ID" value="KAH3840161.1"/>
    <property type="molecule type" value="Genomic_DNA"/>
</dbReference>
<keyword evidence="3" id="KW-1185">Reference proteome</keyword>
<feature type="region of interest" description="Disordered" evidence="1">
    <location>
        <begin position="1"/>
        <end position="20"/>
    </location>
</feature>
<organism evidence="2 3">
    <name type="scientific">Dreissena polymorpha</name>
    <name type="common">Zebra mussel</name>
    <name type="synonym">Mytilus polymorpha</name>
    <dbReference type="NCBI Taxonomy" id="45954"/>
    <lineage>
        <taxon>Eukaryota</taxon>
        <taxon>Metazoa</taxon>
        <taxon>Spiralia</taxon>
        <taxon>Lophotrochozoa</taxon>
        <taxon>Mollusca</taxon>
        <taxon>Bivalvia</taxon>
        <taxon>Autobranchia</taxon>
        <taxon>Heteroconchia</taxon>
        <taxon>Euheterodonta</taxon>
        <taxon>Imparidentia</taxon>
        <taxon>Neoheterodontei</taxon>
        <taxon>Myida</taxon>
        <taxon>Dreissenoidea</taxon>
        <taxon>Dreissenidae</taxon>
        <taxon>Dreissena</taxon>
    </lineage>
</organism>
<gene>
    <name evidence="2" type="ORF">DPMN_113605</name>
</gene>